<evidence type="ECO:0000259" key="5">
    <source>
        <dbReference type="Pfam" id="PF09745"/>
    </source>
</evidence>
<accession>A0A915N5U4</accession>
<reference evidence="7" key="1">
    <citation type="submission" date="2022-11" db="UniProtKB">
        <authorList>
            <consortium name="WormBaseParasite"/>
        </authorList>
    </citation>
    <scope>IDENTIFICATION</scope>
</reference>
<feature type="compositionally biased region" description="Basic and acidic residues" evidence="4">
    <location>
        <begin position="747"/>
        <end position="758"/>
    </location>
</feature>
<feature type="compositionally biased region" description="Basic and acidic residues" evidence="4">
    <location>
        <begin position="722"/>
        <end position="740"/>
    </location>
</feature>
<evidence type="ECO:0000313" key="7">
    <source>
        <dbReference type="WBParaSite" id="scaffold8607_cov268.g13210"/>
    </source>
</evidence>
<dbReference type="Pfam" id="PF25015">
    <property type="entry name" value="RBD_AKAP-17A"/>
    <property type="match status" value="1"/>
</dbReference>
<evidence type="ECO:0000256" key="2">
    <source>
        <dbReference type="ARBA" id="ARBA00023054"/>
    </source>
</evidence>
<feature type="coiled-coil region" evidence="3">
    <location>
        <begin position="304"/>
        <end position="410"/>
    </location>
</feature>
<feature type="region of interest" description="Disordered" evidence="4">
    <location>
        <begin position="668"/>
        <end position="695"/>
    </location>
</feature>
<dbReference type="PANTHER" id="PTHR12484">
    <property type="entry name" value="B-LYMPHOCYTE ANTIGEN-RELATED"/>
    <property type="match status" value="1"/>
</dbReference>
<dbReference type="GO" id="GO:0000381">
    <property type="term" value="P:regulation of alternative mRNA splicing, via spliceosome"/>
    <property type="evidence" value="ECO:0007669"/>
    <property type="project" value="InterPro"/>
</dbReference>
<organism evidence="6 7">
    <name type="scientific">Meloidogyne javanica</name>
    <name type="common">Root-knot nematode worm</name>
    <dbReference type="NCBI Taxonomy" id="6303"/>
    <lineage>
        <taxon>Eukaryota</taxon>
        <taxon>Metazoa</taxon>
        <taxon>Ecdysozoa</taxon>
        <taxon>Nematoda</taxon>
        <taxon>Chromadorea</taxon>
        <taxon>Rhabditida</taxon>
        <taxon>Tylenchina</taxon>
        <taxon>Tylenchomorpha</taxon>
        <taxon>Tylenchoidea</taxon>
        <taxon>Meloidogynidae</taxon>
        <taxon>Meloidogyninae</taxon>
        <taxon>Meloidogyne</taxon>
        <taxon>Meloidogyne incognita group</taxon>
    </lineage>
</organism>
<sequence length="815" mass="97415">MPLGNDVSGTEKKGPTEEVDDEFVCDSDELLPFYTYRDLYLRPIHKVRIQVDLPKLRQLGQSISNWEIRERLKKMLGKVEVDFIKNSKLVQESTLEEVVFVATVNTGVNAKTAISLLNGITFRAIGFTEPLSVKAECAKPDFPTRIDWDQFFASNKNLDEKEPGERPDTVYISGLPFDWFKDPIEGSTENTFKHIFAEYGEVICVDIPQCDPIRKEMDQEISGIQLSSWLLGQDPFFEVYIQFREYVSFAQAMAFIGGKNLVQKNPNGEIREAKIRVDFDRTSHLSIRKITQRKLRRMCLEYERDKQEQKKMDESKRLEEMIREEKEKRDRDERERVMRALLRAERRQRMREKRDFEQLLRKKLKHRLTHKLEKIWKERQKGAKALLRHIAEIYREKQQLEKQRLEEQKALEAPIHELASAFVCEQGLPMEEEIRQRILRKQELKMRTRITSRMITECAAETKRKGYKRSQMRYLTKMKGNKFGLTIQKKPEEDKQTLKPSSVFDTNSDDDNLEKETNDEKFQRKYAVPTKLKDKKILEKAIAEDPTIFDYDSQYEEMQKVRDQKIIEQKEADKEKKPKYAHKLIETHKRRELEKLLHDERTYKKEREKEAGEFDDKEVFITGEYRKQIEERESFRKELEELDKMDEIRDVKNQKLWQQAFHRKILEDRARVYPDTSNNSQKEENNIKEEENEEKIIIKNKKENEEIIKEEIEEMEKEVKIKENCRENEDKYERGRERSNSPKKFKRISDDSKSEKNGKSLPSFIPSIDDEINEEIHRMEKIRQILRRRNDENAVAEARLRYFERREQGEIVPPF</sequence>
<dbReference type="WBParaSite" id="scaffold8607_cov268.g13210">
    <property type="protein sequence ID" value="scaffold8607_cov268.g13210"/>
    <property type="gene ID" value="scaffold8607_cov268.g13210"/>
</dbReference>
<evidence type="ECO:0000256" key="1">
    <source>
        <dbReference type="ARBA" id="ARBA00010126"/>
    </source>
</evidence>
<feature type="region of interest" description="Disordered" evidence="4">
    <location>
        <begin position="485"/>
        <end position="518"/>
    </location>
</feature>
<evidence type="ECO:0000313" key="6">
    <source>
        <dbReference type="Proteomes" id="UP000887561"/>
    </source>
</evidence>
<feature type="compositionally biased region" description="Basic and acidic residues" evidence="4">
    <location>
        <begin position="681"/>
        <end position="695"/>
    </location>
</feature>
<evidence type="ECO:0000256" key="4">
    <source>
        <dbReference type="SAM" id="MobiDB-lite"/>
    </source>
</evidence>
<dbReference type="Pfam" id="PF09745">
    <property type="entry name" value="NSRP1_N"/>
    <property type="match status" value="1"/>
</dbReference>
<dbReference type="PANTHER" id="PTHR12484:SF4">
    <property type="entry name" value="A-KINASE ANCHOR PROTEIN 17A"/>
    <property type="match status" value="1"/>
</dbReference>
<dbReference type="AlphaFoldDB" id="A0A915N5U4"/>
<feature type="domain" description="Nuclear speckle splicing regulatory protein 1 N-terminal" evidence="5">
    <location>
        <begin position="536"/>
        <end position="653"/>
    </location>
</feature>
<proteinExistence type="inferred from homology"/>
<dbReference type="Proteomes" id="UP000887561">
    <property type="component" value="Unplaced"/>
</dbReference>
<protein>
    <submittedName>
        <fullName evidence="7">Nuclear speckle splicing regulatory protein 1 N-terminal domain-containing protein</fullName>
    </submittedName>
</protein>
<evidence type="ECO:0000256" key="3">
    <source>
        <dbReference type="SAM" id="Coils"/>
    </source>
</evidence>
<keyword evidence="2 3" id="KW-0175">Coiled coil</keyword>
<dbReference type="InterPro" id="IPR056852">
    <property type="entry name" value="AK17A/B"/>
</dbReference>
<keyword evidence="6" id="KW-1185">Reference proteome</keyword>
<feature type="region of interest" description="Disordered" evidence="4">
    <location>
        <begin position="722"/>
        <end position="766"/>
    </location>
</feature>
<comment type="similarity">
    <text evidence="1">Belongs to the NSRP1 family.</text>
</comment>
<dbReference type="InterPro" id="IPR018612">
    <property type="entry name" value="NSRP1_N"/>
</dbReference>
<name>A0A915N5U4_MELJA</name>